<dbReference type="RefSeq" id="XP_044544241.1">
    <property type="nucleotide sequence ID" value="XM_044685575.1"/>
</dbReference>
<dbReference type="EMBL" id="PYSW02000040">
    <property type="protein sequence ID" value="KAG2375067.1"/>
    <property type="molecule type" value="Genomic_DNA"/>
</dbReference>
<dbReference type="GeneID" id="68102525"/>
<evidence type="ECO:0000259" key="4">
    <source>
        <dbReference type="Pfam" id="PF00651"/>
    </source>
</evidence>
<dbReference type="InterPro" id="IPR011333">
    <property type="entry name" value="SKP1/BTB/POZ_sf"/>
</dbReference>
<feature type="compositionally biased region" description="Basic and acidic residues" evidence="3">
    <location>
        <begin position="160"/>
        <end position="173"/>
    </location>
</feature>
<dbReference type="PANTHER" id="PTHR46231">
    <property type="entry name" value="ANKYRIN REPEAT AND BTB/POZ DOMAIN-CONTAINING PROTEIN 1"/>
    <property type="match status" value="1"/>
</dbReference>
<feature type="region of interest" description="Disordered" evidence="3">
    <location>
        <begin position="139"/>
        <end position="173"/>
    </location>
</feature>
<evidence type="ECO:0000313" key="5">
    <source>
        <dbReference type="EMBL" id="KAG2375067.1"/>
    </source>
</evidence>
<keyword evidence="1" id="KW-0677">Repeat</keyword>
<feature type="compositionally biased region" description="Basic and acidic residues" evidence="3">
    <location>
        <begin position="139"/>
        <end position="149"/>
    </location>
</feature>
<name>A0AA88KJN6_NAELO</name>
<feature type="domain" description="BTB" evidence="4">
    <location>
        <begin position="466"/>
        <end position="559"/>
    </location>
</feature>
<dbReference type="Gene3D" id="1.25.40.20">
    <property type="entry name" value="Ankyrin repeat-containing domain"/>
    <property type="match status" value="1"/>
</dbReference>
<dbReference type="Proteomes" id="UP000816034">
    <property type="component" value="Unassembled WGS sequence"/>
</dbReference>
<dbReference type="GO" id="GO:0005737">
    <property type="term" value="C:cytoplasm"/>
    <property type="evidence" value="ECO:0007669"/>
    <property type="project" value="TreeGrafter"/>
</dbReference>
<accession>A0AA88KJN6</accession>
<dbReference type="PANTHER" id="PTHR46231:SF1">
    <property type="entry name" value="ANKYRIN REPEAT AND BTB_POZ DOMAIN-CONTAINING PROTEIN 1"/>
    <property type="match status" value="1"/>
</dbReference>
<sequence length="636" mass="74344">MLSSSQQQQHSVYTQCKVGDLDGIKQHFQSSTNPSPSLDEPDEFGNTMLYYSCLCGRLGIVRYLSELGARDDKYKRCFLNALNLDVRRMLKLYNVYHHQHGQENNKNRNKPSSSEQDEEDEEDNLTQVLKKYAMKCVHENRNDNKKDQSQEGGEDQEPLSEVKQESPETIHESNDDRMIVLKFKFADEKSVSEYKCHLWILLSRWPQFLHFVHLQRNNSQNHNLIQALPQNFLVRLESTDIPLFKCNSNKEVEEYVNRTFPQLGGSGKAFNSKCKQTKQHYRQIKEVFQFPFISQQDVIQKLPNQDTDLAQFMNDHLKEINFGVVPFKRKSFDTVLVWLYSGLLIDPSRKSSFLPSEVDFCTVCHDLVVMAKYLQLSSLMEMVTEHLYKMYEHCGTKFLQTHVMKKNQELLANDLDPQSYCKSSITLTNPIDKMKRMCCNMGITLAKDISRDDEHASSTPSTCEFIYCNKQFMMDRSLFFEVIINCSFEEGEKFRRQLDQHELPLIDFQQVSHTNVLCEIIRYSYSENVNIDKETILEVITLAQKLGFPKLIERCESYFSTWVTTEDVDNVFELFKIACLVGSSKLKMFFERKTIEYFREQTENGMITVDEVIESLECLGCDEDEISRFRAYLRAN</sequence>
<dbReference type="Gene3D" id="3.30.710.10">
    <property type="entry name" value="Potassium Channel Kv1.1, Chain A"/>
    <property type="match status" value="1"/>
</dbReference>
<evidence type="ECO:0000256" key="1">
    <source>
        <dbReference type="ARBA" id="ARBA00022737"/>
    </source>
</evidence>
<dbReference type="AlphaFoldDB" id="A0AA88KJN6"/>
<feature type="region of interest" description="Disordered" evidence="3">
    <location>
        <begin position="97"/>
        <end position="124"/>
    </location>
</feature>
<reference evidence="5 6" key="1">
    <citation type="journal article" date="2018" name="BMC Genomics">
        <title>The genome of Naegleria lovaniensis, the basis for a comparative approach to unravel pathogenicity factors of the human pathogenic amoeba N. fowleri.</title>
        <authorList>
            <person name="Liechti N."/>
            <person name="Schurch N."/>
            <person name="Bruggmann R."/>
            <person name="Wittwer M."/>
        </authorList>
    </citation>
    <scope>NUCLEOTIDE SEQUENCE [LARGE SCALE GENOMIC DNA]</scope>
    <source>
        <strain evidence="5 6">ATCC 30569</strain>
    </source>
</reference>
<feature type="compositionally biased region" description="Acidic residues" evidence="3">
    <location>
        <begin position="115"/>
        <end position="124"/>
    </location>
</feature>
<comment type="caution">
    <text evidence="5">The sequence shown here is derived from an EMBL/GenBank/DDBJ whole genome shotgun (WGS) entry which is preliminary data.</text>
</comment>
<gene>
    <name evidence="5" type="ORF">C9374_010071</name>
</gene>
<dbReference type="Pfam" id="PF00651">
    <property type="entry name" value="BTB"/>
    <property type="match status" value="1"/>
</dbReference>
<dbReference type="GO" id="GO:0000151">
    <property type="term" value="C:ubiquitin ligase complex"/>
    <property type="evidence" value="ECO:0007669"/>
    <property type="project" value="TreeGrafter"/>
</dbReference>
<dbReference type="SUPFAM" id="SSF54695">
    <property type="entry name" value="POZ domain"/>
    <property type="match status" value="1"/>
</dbReference>
<proteinExistence type="predicted"/>
<organism evidence="5 6">
    <name type="scientific">Naegleria lovaniensis</name>
    <name type="common">Amoeba</name>
    <dbReference type="NCBI Taxonomy" id="51637"/>
    <lineage>
        <taxon>Eukaryota</taxon>
        <taxon>Discoba</taxon>
        <taxon>Heterolobosea</taxon>
        <taxon>Tetramitia</taxon>
        <taxon>Eutetramitia</taxon>
        <taxon>Vahlkampfiidae</taxon>
        <taxon>Naegleria</taxon>
    </lineage>
</organism>
<evidence type="ECO:0000256" key="2">
    <source>
        <dbReference type="ARBA" id="ARBA00023043"/>
    </source>
</evidence>
<dbReference type="InterPro" id="IPR036770">
    <property type="entry name" value="Ankyrin_rpt-contain_sf"/>
</dbReference>
<dbReference type="SUPFAM" id="SSF48403">
    <property type="entry name" value="Ankyrin repeat"/>
    <property type="match status" value="1"/>
</dbReference>
<evidence type="ECO:0000313" key="6">
    <source>
        <dbReference type="Proteomes" id="UP000816034"/>
    </source>
</evidence>
<evidence type="ECO:0000256" key="3">
    <source>
        <dbReference type="SAM" id="MobiDB-lite"/>
    </source>
</evidence>
<dbReference type="InterPro" id="IPR044515">
    <property type="entry name" value="ABTB1"/>
</dbReference>
<dbReference type="InterPro" id="IPR000210">
    <property type="entry name" value="BTB/POZ_dom"/>
</dbReference>
<keyword evidence="6" id="KW-1185">Reference proteome</keyword>
<protein>
    <recommendedName>
        <fullName evidence="4">BTB domain-containing protein</fullName>
    </recommendedName>
</protein>
<keyword evidence="2" id="KW-0040">ANK repeat</keyword>